<dbReference type="SUPFAM" id="SSF51556">
    <property type="entry name" value="Metallo-dependent hydrolases"/>
    <property type="match status" value="1"/>
</dbReference>
<dbReference type="InterPro" id="IPR001365">
    <property type="entry name" value="A_deaminase_dom"/>
</dbReference>
<protein>
    <recommendedName>
        <fullName evidence="3">adenosine deaminase</fullName>
        <ecNumber evidence="3">3.5.4.4</ecNumber>
    </recommendedName>
</protein>
<feature type="domain" description="Adenosine deaminase" evidence="7">
    <location>
        <begin position="769"/>
        <end position="843"/>
    </location>
</feature>
<evidence type="ECO:0000256" key="1">
    <source>
        <dbReference type="ARBA" id="ARBA00001947"/>
    </source>
</evidence>
<dbReference type="PANTHER" id="PTHR11409:SF43">
    <property type="entry name" value="ADENOSINE DEAMINASE"/>
    <property type="match status" value="1"/>
</dbReference>
<keyword evidence="4" id="KW-0479">Metal-binding</keyword>
<evidence type="ECO:0000259" key="7">
    <source>
        <dbReference type="Pfam" id="PF00962"/>
    </source>
</evidence>
<dbReference type="Pfam" id="PF00962">
    <property type="entry name" value="A_deaminase"/>
    <property type="match status" value="1"/>
</dbReference>
<dbReference type="EMBL" id="PPSL01000004">
    <property type="protein sequence ID" value="PQJ10254.1"/>
    <property type="molecule type" value="Genomic_DNA"/>
</dbReference>
<reference evidence="8 9" key="1">
    <citation type="submission" date="2018-01" db="EMBL/GenBank/DDBJ databases">
        <title>A novel member of the phylum Bacteroidetes isolated from glacier ice.</title>
        <authorList>
            <person name="Liu Q."/>
            <person name="Xin Y.-H."/>
        </authorList>
    </citation>
    <scope>NUCLEOTIDE SEQUENCE [LARGE SCALE GENOMIC DNA]</scope>
    <source>
        <strain evidence="8 9">RB1R16</strain>
    </source>
</reference>
<proteinExistence type="inferred from homology"/>
<evidence type="ECO:0000313" key="9">
    <source>
        <dbReference type="Proteomes" id="UP000239872"/>
    </source>
</evidence>
<dbReference type="GO" id="GO:0004000">
    <property type="term" value="F:adenosine deaminase activity"/>
    <property type="evidence" value="ECO:0007669"/>
    <property type="project" value="TreeGrafter"/>
</dbReference>
<name>A0A2S7SU25_9BACT</name>
<dbReference type="GO" id="GO:0005829">
    <property type="term" value="C:cytosol"/>
    <property type="evidence" value="ECO:0007669"/>
    <property type="project" value="TreeGrafter"/>
</dbReference>
<dbReference type="AlphaFoldDB" id="A0A2S7SU25"/>
<dbReference type="GO" id="GO:0043103">
    <property type="term" value="P:hypoxanthine salvage"/>
    <property type="evidence" value="ECO:0007669"/>
    <property type="project" value="TreeGrafter"/>
</dbReference>
<comment type="cofactor">
    <cofactor evidence="1">
        <name>Zn(2+)</name>
        <dbReference type="ChEBI" id="CHEBI:29105"/>
    </cofactor>
</comment>
<evidence type="ECO:0000256" key="4">
    <source>
        <dbReference type="ARBA" id="ARBA00022723"/>
    </source>
</evidence>
<dbReference type="GO" id="GO:0046103">
    <property type="term" value="P:inosine biosynthetic process"/>
    <property type="evidence" value="ECO:0007669"/>
    <property type="project" value="TreeGrafter"/>
</dbReference>
<keyword evidence="6" id="KW-0862">Zinc</keyword>
<keyword evidence="9" id="KW-1185">Reference proteome</keyword>
<evidence type="ECO:0000256" key="6">
    <source>
        <dbReference type="ARBA" id="ARBA00022833"/>
    </source>
</evidence>
<dbReference type="EC" id="3.5.4.4" evidence="3"/>
<sequence length="882" mass="102283">MDNLINIISTLFRKVNPEDLFFYGGAVDEKSILNYLLRQHKEYIGNHSEDDWNNIISLVGQKWLMTRDLDETANRYNLLLHFTKDILIEDHDQPGVQFKHLLRWRMLSYEIGEDLLTCSTMAYRDVVSRRHRDFFAWKPTIASDNSRLKAILSEGVAENHFHLKGSAPVFEISWISLMNQPNERSEEWAAFTKKGRLNEATHAVFNYQNVSLESLVKFAAVLRLQLFAMTSAPSVAIDPLIQNIDKQNLGSKFDDVFLLLPIMESEKSAFTASNMCLKFPYRDNKYTIDYAIPSNIHASNLSANVILTGERILLYNCFRNIFGNGENHEVIAHNLYIYLLIKSKLREELVQLNNKVGFGNFLSYQDRKEVFIKSGSIYEVAFYSMAVDDTSKNNRLLSFETRIAPKNNANNLLKSIIVTDKLSAYQYFDNVTDKLSNSLSVITGTYVKPEPSNHHTIHFIKHNPDERYRHDIRDLILTVIPRNNVLRQNVKREAIAIQRLREFVTKRSERIWGIDAASSEFQARPEVFAQAFRYLKGHQLSGRNNHLKNELGIRKLGATYHVGEDFFDIIDGLRAIDEVLIYLDFQQGDRIGHALAMGISAEQYFRFKGKTLAISKQDYLDNIVWVIFKSMKFGIKECSNEVLKLKIEFHRLFNEIYLNNLPTGSNVSFTQLDYHDAWLLRGDDPERYLNDWETADRSRQNLTYWDRCGLNCSISILDTARENRNARLLYHMYHFNANVKNAGSLIEEVKISQEYIRLVDKIQHEYRHFFSKKGIAIECNPTSNYLISTFKRYADHPIKTFYNLGLTYDPQENKNCPQIMVSINTDDQGIFSTSLENEYALLALGLEKETNADGTAKYSPAMIYDWLDRIRKMGLEMSFQNK</sequence>
<dbReference type="PANTHER" id="PTHR11409">
    <property type="entry name" value="ADENOSINE DEAMINASE"/>
    <property type="match status" value="1"/>
</dbReference>
<dbReference type="OrthoDB" id="8772092at2"/>
<evidence type="ECO:0000256" key="5">
    <source>
        <dbReference type="ARBA" id="ARBA00022801"/>
    </source>
</evidence>
<evidence type="ECO:0000313" key="8">
    <source>
        <dbReference type="EMBL" id="PQJ10254.1"/>
    </source>
</evidence>
<evidence type="ECO:0000256" key="3">
    <source>
        <dbReference type="ARBA" id="ARBA00012784"/>
    </source>
</evidence>
<dbReference type="GO" id="GO:0006154">
    <property type="term" value="P:adenosine catabolic process"/>
    <property type="evidence" value="ECO:0007669"/>
    <property type="project" value="TreeGrafter"/>
</dbReference>
<accession>A0A2S7SU25</accession>
<keyword evidence="5" id="KW-0378">Hydrolase</keyword>
<evidence type="ECO:0000256" key="2">
    <source>
        <dbReference type="ARBA" id="ARBA00006676"/>
    </source>
</evidence>
<organism evidence="8 9">
    <name type="scientific">Flavipsychrobacter stenotrophus</name>
    <dbReference type="NCBI Taxonomy" id="2077091"/>
    <lineage>
        <taxon>Bacteria</taxon>
        <taxon>Pseudomonadati</taxon>
        <taxon>Bacteroidota</taxon>
        <taxon>Chitinophagia</taxon>
        <taxon>Chitinophagales</taxon>
        <taxon>Chitinophagaceae</taxon>
        <taxon>Flavipsychrobacter</taxon>
    </lineage>
</organism>
<dbReference type="InterPro" id="IPR006330">
    <property type="entry name" value="Ado/ade_deaminase"/>
</dbReference>
<dbReference type="InterPro" id="IPR032466">
    <property type="entry name" value="Metal_Hydrolase"/>
</dbReference>
<comment type="caution">
    <text evidence="8">The sequence shown here is derived from an EMBL/GenBank/DDBJ whole genome shotgun (WGS) entry which is preliminary data.</text>
</comment>
<gene>
    <name evidence="8" type="ORF">CJD36_016345</name>
</gene>
<dbReference type="RefSeq" id="WP_105040263.1">
    <property type="nucleotide sequence ID" value="NZ_PPSL01000004.1"/>
</dbReference>
<dbReference type="Gene3D" id="3.20.20.140">
    <property type="entry name" value="Metal-dependent hydrolases"/>
    <property type="match status" value="2"/>
</dbReference>
<comment type="similarity">
    <text evidence="2">Belongs to the metallo-dependent hydrolases superfamily. Adenosine and AMP deaminases family.</text>
</comment>
<dbReference type="Proteomes" id="UP000239872">
    <property type="component" value="Unassembled WGS sequence"/>
</dbReference>
<dbReference type="GO" id="GO:0046872">
    <property type="term" value="F:metal ion binding"/>
    <property type="evidence" value="ECO:0007669"/>
    <property type="project" value="UniProtKB-KW"/>
</dbReference>